<keyword evidence="9" id="KW-0975">Bacterial flagellum</keyword>
<evidence type="ECO:0000256" key="2">
    <source>
        <dbReference type="ARBA" id="ARBA00004413"/>
    </source>
</evidence>
<evidence type="ECO:0000256" key="5">
    <source>
        <dbReference type="ARBA" id="ARBA00022475"/>
    </source>
</evidence>
<dbReference type="PANTHER" id="PTHR30534:SF0">
    <property type="entry name" value="FLAGELLAR MOTOR SWITCH PROTEIN FLIG"/>
    <property type="match status" value="1"/>
</dbReference>
<dbReference type="Proteomes" id="UP001529245">
    <property type="component" value="Unassembled WGS sequence"/>
</dbReference>
<feature type="domain" description="Flagellar motor switch protein FliG C-terminal" evidence="10">
    <location>
        <begin position="230"/>
        <end position="336"/>
    </location>
</feature>
<evidence type="ECO:0000313" key="13">
    <source>
        <dbReference type="EMBL" id="MDI9259062.1"/>
    </source>
</evidence>
<dbReference type="Pfam" id="PF14841">
    <property type="entry name" value="FliG_M"/>
    <property type="match status" value="1"/>
</dbReference>
<proteinExistence type="inferred from homology"/>
<keyword evidence="6" id="KW-0145">Chemotaxis</keyword>
<dbReference type="EMBL" id="JASGCB010000003">
    <property type="protein sequence ID" value="MDI9259062.1"/>
    <property type="molecule type" value="Genomic_DNA"/>
</dbReference>
<gene>
    <name evidence="13" type="primary">fliG</name>
    <name evidence="13" type="ORF">QID03_02585</name>
</gene>
<evidence type="ECO:0000259" key="10">
    <source>
        <dbReference type="Pfam" id="PF01706"/>
    </source>
</evidence>
<comment type="subcellular location">
    <subcellularLocation>
        <location evidence="1">Bacterial flagellum basal body</location>
    </subcellularLocation>
    <subcellularLocation>
        <location evidence="2">Cell membrane</location>
        <topology evidence="2">Peripheral membrane protein</topology>
        <orientation evidence="2">Cytoplasmic side</orientation>
    </subcellularLocation>
</comment>
<dbReference type="InterPro" id="IPR028263">
    <property type="entry name" value="FliG_N"/>
</dbReference>
<evidence type="ECO:0000313" key="14">
    <source>
        <dbReference type="Proteomes" id="UP001529245"/>
    </source>
</evidence>
<dbReference type="RefSeq" id="WP_283202654.1">
    <property type="nucleotide sequence ID" value="NZ_JASGCB010000003.1"/>
</dbReference>
<keyword evidence="13" id="KW-0966">Cell projection</keyword>
<evidence type="ECO:0000256" key="7">
    <source>
        <dbReference type="ARBA" id="ARBA00022779"/>
    </source>
</evidence>
<dbReference type="PIRSF" id="PIRSF003161">
    <property type="entry name" value="FliG"/>
    <property type="match status" value="1"/>
</dbReference>
<comment type="caution">
    <text evidence="13">The sequence shown here is derived from an EMBL/GenBank/DDBJ whole genome shotgun (WGS) entry which is preliminary data.</text>
</comment>
<evidence type="ECO:0000256" key="8">
    <source>
        <dbReference type="ARBA" id="ARBA00023136"/>
    </source>
</evidence>
<organism evidence="13 14">
    <name type="scientific">Alicyclobacillus sendaiensis PA2</name>
    <dbReference type="NCBI Taxonomy" id="3029425"/>
    <lineage>
        <taxon>Bacteria</taxon>
        <taxon>Bacillati</taxon>
        <taxon>Bacillota</taxon>
        <taxon>Bacilli</taxon>
        <taxon>Bacillales</taxon>
        <taxon>Alicyclobacillaceae</taxon>
        <taxon>Alicyclobacillus</taxon>
    </lineage>
</organism>
<dbReference type="Pfam" id="PF14842">
    <property type="entry name" value="FliG_N"/>
    <property type="match status" value="1"/>
</dbReference>
<name>A0ABT6XVE9_ALISE</name>
<keyword evidence="8" id="KW-0472">Membrane</keyword>
<feature type="domain" description="Flagellar motor switch protein FliG middle" evidence="11">
    <location>
        <begin position="128"/>
        <end position="201"/>
    </location>
</feature>
<accession>A0ABT6XVE9</accession>
<keyword evidence="7" id="KW-0283">Flagellar rotation</keyword>
<evidence type="ECO:0000256" key="1">
    <source>
        <dbReference type="ARBA" id="ARBA00004117"/>
    </source>
</evidence>
<keyword evidence="5" id="KW-1003">Cell membrane</keyword>
<dbReference type="PANTHER" id="PTHR30534">
    <property type="entry name" value="FLAGELLAR MOTOR SWITCH PROTEIN FLIG"/>
    <property type="match status" value="1"/>
</dbReference>
<dbReference type="InterPro" id="IPR000090">
    <property type="entry name" value="Flg_Motor_Flig"/>
</dbReference>
<dbReference type="PRINTS" id="PR00954">
    <property type="entry name" value="FLGMOTORFLIG"/>
</dbReference>
<dbReference type="InterPro" id="IPR032779">
    <property type="entry name" value="FliG_M"/>
</dbReference>
<dbReference type="InterPro" id="IPR023087">
    <property type="entry name" value="Flg_Motor_Flig_C"/>
</dbReference>
<evidence type="ECO:0000256" key="9">
    <source>
        <dbReference type="ARBA" id="ARBA00023143"/>
    </source>
</evidence>
<reference evidence="13 14" key="1">
    <citation type="submission" date="2023-04" db="EMBL/GenBank/DDBJ databases">
        <title>A. sendaiensis sub sp. chiapanensis a novel subspecie with specific adaptation in bacterial cell wall isolated from an active volcano.</title>
        <authorList>
            <person name="Alvarez Gutierrez P.E."/>
            <person name="Ortiz Cortes L.Y."/>
        </authorList>
    </citation>
    <scope>NUCLEOTIDE SEQUENCE [LARGE SCALE GENOMIC DNA]</scope>
    <source>
        <strain evidence="13 14">PA2</strain>
    </source>
</reference>
<dbReference type="NCBIfam" id="TIGR00207">
    <property type="entry name" value="fliG"/>
    <property type="match status" value="1"/>
</dbReference>
<evidence type="ECO:0000256" key="3">
    <source>
        <dbReference type="ARBA" id="ARBA00010299"/>
    </source>
</evidence>
<keyword evidence="13" id="KW-0969">Cilium</keyword>
<comment type="similarity">
    <text evidence="3">Belongs to the FliG family.</text>
</comment>
<keyword evidence="14" id="KW-1185">Reference proteome</keyword>
<evidence type="ECO:0000259" key="11">
    <source>
        <dbReference type="Pfam" id="PF14841"/>
    </source>
</evidence>
<dbReference type="Pfam" id="PF01706">
    <property type="entry name" value="FliG_C"/>
    <property type="match status" value="1"/>
</dbReference>
<dbReference type="SUPFAM" id="SSF48029">
    <property type="entry name" value="FliG"/>
    <property type="match status" value="2"/>
</dbReference>
<sequence length="347" mass="38748">MRLSSGQEAVGVQRRSSLTGKQKAAVLMIALGQEVAAQVMKRLSPEEVEQLTFEIANVNKVGMEQREAILEEFRDLAMARDYIQTGGIDYAREVLERALGPQGAQEVLARLTSSLQVRPFHFARKADPSQILSFLQDEHPQTIALVLAYLEPSQSAAILSALPSDLQAEVARRIATMKGTSPDVVAEVEEILESKLSTMTSVDHQQAGGIEAIVEILNGVDRSTEKTILEELAKRDPELVDEIKKRMFVFEDIIFLDSKAIQRVIREVDARDLQLALRVAREDVKEVIFNNMSKRMAEQFKEDMEYMGPVRLRDVEDAQQRIVGVIRHLEDLGEIVVSRGGGDDIIV</sequence>
<keyword evidence="13" id="KW-0282">Flagellum</keyword>
<feature type="domain" description="Flagellar motor switch protein FliG N-terminal" evidence="12">
    <location>
        <begin position="18"/>
        <end position="120"/>
    </location>
</feature>
<dbReference type="Gene3D" id="1.10.220.30">
    <property type="match status" value="3"/>
</dbReference>
<evidence type="ECO:0000256" key="6">
    <source>
        <dbReference type="ARBA" id="ARBA00022500"/>
    </source>
</evidence>
<evidence type="ECO:0000256" key="4">
    <source>
        <dbReference type="ARBA" id="ARBA00021870"/>
    </source>
</evidence>
<evidence type="ECO:0000259" key="12">
    <source>
        <dbReference type="Pfam" id="PF14842"/>
    </source>
</evidence>
<protein>
    <recommendedName>
        <fullName evidence="4">Flagellar motor switch protein FliG</fullName>
    </recommendedName>
</protein>
<dbReference type="InterPro" id="IPR011002">
    <property type="entry name" value="FliG_a-hlx"/>
</dbReference>